<dbReference type="PANTHER" id="PTHR43639">
    <property type="entry name" value="OXIDOREDUCTASE, SHORT-CHAIN DEHYDROGENASE/REDUCTASE FAMILY (AFU_ORTHOLOGUE AFUA_5G02870)"/>
    <property type="match status" value="1"/>
</dbReference>
<evidence type="ECO:0000256" key="1">
    <source>
        <dbReference type="ARBA" id="ARBA00006484"/>
    </source>
</evidence>
<dbReference type="PRINTS" id="PR00080">
    <property type="entry name" value="SDRFAMILY"/>
</dbReference>
<accession>A0AA38XAP1</accession>
<dbReference type="AlphaFoldDB" id="A0AA38XAP1"/>
<keyword evidence="3" id="KW-0560">Oxidoreductase</keyword>
<gene>
    <name evidence="4" type="ORF">H2200_006175</name>
</gene>
<dbReference type="GO" id="GO:0016491">
    <property type="term" value="F:oxidoreductase activity"/>
    <property type="evidence" value="ECO:0007669"/>
    <property type="project" value="UniProtKB-KW"/>
</dbReference>
<dbReference type="Pfam" id="PF13561">
    <property type="entry name" value="adh_short_C2"/>
    <property type="match status" value="1"/>
</dbReference>
<name>A0AA38XAP1_9EURO</name>
<sequence>MAQQYLKGKTAIVTGAGKPSGIGAASAIALAERGANVLIHYASSAGPAEEVVNKIKSLGVQAVAVQADASSAEFGKTLVDAALKSFNTKTIDIIVNNAGYATPNVEGIKSVGFDEWNKTLEINVRGPFELIKAALPYMKEGGRVINIGSIISRLGSWMLPVYCASKGALTSMTVAISEELGSKGITANIVSPGPIATDLSMKGSPIGDRLGNNQHIKREGTPKEVAETVLFIASPGASYITGQVIHVDGGIAFP</sequence>
<dbReference type="InterPro" id="IPR020904">
    <property type="entry name" value="Sc_DH/Rdtase_CS"/>
</dbReference>
<proteinExistence type="inferred from homology"/>
<reference evidence="4" key="1">
    <citation type="submission" date="2022-10" db="EMBL/GenBank/DDBJ databases">
        <title>Culturing micro-colonial fungi from biological soil crusts in the Mojave desert and describing Neophaeococcomyces mojavensis, and introducing the new genera and species Taxawa tesnikishii.</title>
        <authorList>
            <person name="Kurbessoian T."/>
            <person name="Stajich J.E."/>
        </authorList>
    </citation>
    <scope>NUCLEOTIDE SEQUENCE</scope>
    <source>
        <strain evidence="4">TK_41</strain>
    </source>
</reference>
<evidence type="ECO:0008006" key="6">
    <source>
        <dbReference type="Google" id="ProtNLM"/>
    </source>
</evidence>
<comment type="similarity">
    <text evidence="1">Belongs to the short-chain dehydrogenases/reductases (SDR) family.</text>
</comment>
<protein>
    <recommendedName>
        <fullName evidence="6">3-oxoacyl-[acyl-carrier-protein] reductase FabG</fullName>
    </recommendedName>
</protein>
<keyword evidence="5" id="KW-1185">Reference proteome</keyword>
<evidence type="ECO:0000313" key="5">
    <source>
        <dbReference type="Proteomes" id="UP001172673"/>
    </source>
</evidence>
<dbReference type="PROSITE" id="PS00061">
    <property type="entry name" value="ADH_SHORT"/>
    <property type="match status" value="1"/>
</dbReference>
<dbReference type="EMBL" id="JAPDRK010000008">
    <property type="protein sequence ID" value="KAJ9609846.1"/>
    <property type="molecule type" value="Genomic_DNA"/>
</dbReference>
<evidence type="ECO:0000313" key="4">
    <source>
        <dbReference type="EMBL" id="KAJ9609846.1"/>
    </source>
</evidence>
<comment type="caution">
    <text evidence="4">The sequence shown here is derived from an EMBL/GenBank/DDBJ whole genome shotgun (WGS) entry which is preliminary data.</text>
</comment>
<dbReference type="InterPro" id="IPR036291">
    <property type="entry name" value="NAD(P)-bd_dom_sf"/>
</dbReference>
<dbReference type="PRINTS" id="PR00081">
    <property type="entry name" value="GDHRDH"/>
</dbReference>
<organism evidence="4 5">
    <name type="scientific">Cladophialophora chaetospira</name>
    <dbReference type="NCBI Taxonomy" id="386627"/>
    <lineage>
        <taxon>Eukaryota</taxon>
        <taxon>Fungi</taxon>
        <taxon>Dikarya</taxon>
        <taxon>Ascomycota</taxon>
        <taxon>Pezizomycotina</taxon>
        <taxon>Eurotiomycetes</taxon>
        <taxon>Chaetothyriomycetidae</taxon>
        <taxon>Chaetothyriales</taxon>
        <taxon>Herpotrichiellaceae</taxon>
        <taxon>Cladophialophora</taxon>
    </lineage>
</organism>
<evidence type="ECO:0000256" key="3">
    <source>
        <dbReference type="ARBA" id="ARBA00023002"/>
    </source>
</evidence>
<dbReference type="SUPFAM" id="SSF51735">
    <property type="entry name" value="NAD(P)-binding Rossmann-fold domains"/>
    <property type="match status" value="1"/>
</dbReference>
<dbReference type="InterPro" id="IPR002347">
    <property type="entry name" value="SDR_fam"/>
</dbReference>
<dbReference type="Proteomes" id="UP001172673">
    <property type="component" value="Unassembled WGS sequence"/>
</dbReference>
<dbReference type="PANTHER" id="PTHR43639:SF1">
    <property type="entry name" value="SHORT-CHAIN DEHYDROGENASE_REDUCTASE FAMILY PROTEIN"/>
    <property type="match status" value="1"/>
</dbReference>
<dbReference type="CDD" id="cd05233">
    <property type="entry name" value="SDR_c"/>
    <property type="match status" value="1"/>
</dbReference>
<dbReference type="FunFam" id="3.40.50.720:FF:000084">
    <property type="entry name" value="Short-chain dehydrogenase reductase"/>
    <property type="match status" value="1"/>
</dbReference>
<dbReference type="Gene3D" id="3.40.50.720">
    <property type="entry name" value="NAD(P)-binding Rossmann-like Domain"/>
    <property type="match status" value="1"/>
</dbReference>
<evidence type="ECO:0000256" key="2">
    <source>
        <dbReference type="ARBA" id="ARBA00022857"/>
    </source>
</evidence>
<keyword evidence="2" id="KW-0521">NADP</keyword>